<comment type="caution">
    <text evidence="2">The sequence shown here is derived from an EMBL/GenBank/DDBJ whole genome shotgun (WGS) entry which is preliminary data.</text>
</comment>
<dbReference type="Proteomes" id="UP000298030">
    <property type="component" value="Unassembled WGS sequence"/>
</dbReference>
<proteinExistence type="predicted"/>
<protein>
    <submittedName>
        <fullName evidence="2">Uncharacterized protein</fullName>
    </submittedName>
</protein>
<dbReference type="EMBL" id="QPFP01000034">
    <property type="protein sequence ID" value="TEB28252.1"/>
    <property type="molecule type" value="Genomic_DNA"/>
</dbReference>
<feature type="compositionally biased region" description="Polar residues" evidence="1">
    <location>
        <begin position="34"/>
        <end position="57"/>
    </location>
</feature>
<gene>
    <name evidence="2" type="ORF">FA13DRAFT_1794227</name>
</gene>
<dbReference type="AlphaFoldDB" id="A0A4Y7T3S3"/>
<feature type="region of interest" description="Disordered" evidence="1">
    <location>
        <begin position="1"/>
        <end position="79"/>
    </location>
</feature>
<name>A0A4Y7T3S3_COPMI</name>
<keyword evidence="3" id="KW-1185">Reference proteome</keyword>
<dbReference type="STRING" id="71717.A0A4Y7T3S3"/>
<accession>A0A4Y7T3S3</accession>
<reference evidence="2 3" key="1">
    <citation type="journal article" date="2019" name="Nat. Ecol. Evol.">
        <title>Megaphylogeny resolves global patterns of mushroom evolution.</title>
        <authorList>
            <person name="Varga T."/>
            <person name="Krizsan K."/>
            <person name="Foldi C."/>
            <person name="Dima B."/>
            <person name="Sanchez-Garcia M."/>
            <person name="Sanchez-Ramirez S."/>
            <person name="Szollosi G.J."/>
            <person name="Szarkandi J.G."/>
            <person name="Papp V."/>
            <person name="Albert L."/>
            <person name="Andreopoulos W."/>
            <person name="Angelini C."/>
            <person name="Antonin V."/>
            <person name="Barry K.W."/>
            <person name="Bougher N.L."/>
            <person name="Buchanan P."/>
            <person name="Buyck B."/>
            <person name="Bense V."/>
            <person name="Catcheside P."/>
            <person name="Chovatia M."/>
            <person name="Cooper J."/>
            <person name="Damon W."/>
            <person name="Desjardin D."/>
            <person name="Finy P."/>
            <person name="Geml J."/>
            <person name="Haridas S."/>
            <person name="Hughes K."/>
            <person name="Justo A."/>
            <person name="Karasinski D."/>
            <person name="Kautmanova I."/>
            <person name="Kiss B."/>
            <person name="Kocsube S."/>
            <person name="Kotiranta H."/>
            <person name="LaButti K.M."/>
            <person name="Lechner B.E."/>
            <person name="Liimatainen K."/>
            <person name="Lipzen A."/>
            <person name="Lukacs Z."/>
            <person name="Mihaltcheva S."/>
            <person name="Morgado L.N."/>
            <person name="Niskanen T."/>
            <person name="Noordeloos M.E."/>
            <person name="Ohm R.A."/>
            <person name="Ortiz-Santana B."/>
            <person name="Ovrebo C."/>
            <person name="Racz N."/>
            <person name="Riley R."/>
            <person name="Savchenko A."/>
            <person name="Shiryaev A."/>
            <person name="Soop K."/>
            <person name="Spirin V."/>
            <person name="Szebenyi C."/>
            <person name="Tomsovsky M."/>
            <person name="Tulloss R.E."/>
            <person name="Uehling J."/>
            <person name="Grigoriev I.V."/>
            <person name="Vagvolgyi C."/>
            <person name="Papp T."/>
            <person name="Martin F.M."/>
            <person name="Miettinen O."/>
            <person name="Hibbett D.S."/>
            <person name="Nagy L.G."/>
        </authorList>
    </citation>
    <scope>NUCLEOTIDE SEQUENCE [LARGE SCALE GENOMIC DNA]</scope>
    <source>
        <strain evidence="2 3">FP101781</strain>
    </source>
</reference>
<feature type="compositionally biased region" description="Basic and acidic residues" evidence="1">
    <location>
        <begin position="11"/>
        <end position="21"/>
    </location>
</feature>
<evidence type="ECO:0000313" key="2">
    <source>
        <dbReference type="EMBL" id="TEB28252.1"/>
    </source>
</evidence>
<organism evidence="2 3">
    <name type="scientific">Coprinellus micaceus</name>
    <name type="common">Glistening ink-cap mushroom</name>
    <name type="synonym">Coprinus micaceus</name>
    <dbReference type="NCBI Taxonomy" id="71717"/>
    <lineage>
        <taxon>Eukaryota</taxon>
        <taxon>Fungi</taxon>
        <taxon>Dikarya</taxon>
        <taxon>Basidiomycota</taxon>
        <taxon>Agaricomycotina</taxon>
        <taxon>Agaricomycetes</taxon>
        <taxon>Agaricomycetidae</taxon>
        <taxon>Agaricales</taxon>
        <taxon>Agaricineae</taxon>
        <taxon>Psathyrellaceae</taxon>
        <taxon>Coprinellus</taxon>
    </lineage>
</organism>
<dbReference type="OrthoDB" id="3050608at2759"/>
<evidence type="ECO:0000256" key="1">
    <source>
        <dbReference type="SAM" id="MobiDB-lite"/>
    </source>
</evidence>
<evidence type="ECO:0000313" key="3">
    <source>
        <dbReference type="Proteomes" id="UP000298030"/>
    </source>
</evidence>
<sequence>MNSNSGAARRAATDVNKDMQRQHRRRGVDIIKISNYSSTSDSATTGANPPQLQDTATSGGGGFMGSINERLGGGKSGEKKEDLLDKSVDFVQEHILKQGPQDNESATDDVTSITRCFGSLPNLLSLHLDGGVPAFGESTKDTFSTLSNAAIAVLVALTPEAGENQCASRMGPLCPRLKRFVYQPMLQCFTEDQLLDFIVERSRITTTLNVNIARIKEVDVRFNIAQEMDIPSRLKSKGVDVDYITLRVQYRKARGP</sequence>